<feature type="region of interest" description="Disordered" evidence="1">
    <location>
        <begin position="286"/>
        <end position="308"/>
    </location>
</feature>
<organism evidence="2 3">
    <name type="scientific">Acer negundo</name>
    <name type="common">Box elder</name>
    <dbReference type="NCBI Taxonomy" id="4023"/>
    <lineage>
        <taxon>Eukaryota</taxon>
        <taxon>Viridiplantae</taxon>
        <taxon>Streptophyta</taxon>
        <taxon>Embryophyta</taxon>
        <taxon>Tracheophyta</taxon>
        <taxon>Spermatophyta</taxon>
        <taxon>Magnoliopsida</taxon>
        <taxon>eudicotyledons</taxon>
        <taxon>Gunneridae</taxon>
        <taxon>Pentapetalae</taxon>
        <taxon>rosids</taxon>
        <taxon>malvids</taxon>
        <taxon>Sapindales</taxon>
        <taxon>Sapindaceae</taxon>
        <taxon>Hippocastanoideae</taxon>
        <taxon>Acereae</taxon>
        <taxon>Acer</taxon>
    </lineage>
</organism>
<name>A0AAD5NFD6_ACENE</name>
<gene>
    <name evidence="2" type="ORF">LWI28_010486</name>
</gene>
<sequence length="375" mass="42093">MDEESNIMYRDPELEASFSFSGYDLITNSSDDLCDDDDQYIEIELQQPRSNKHHEYYDDDGLDLDLELRISFSSSKSVPNFLQFSYNNNNGSLSRTTTVDSLCSDSIETVTTPSSSTLSCSSSADTYWAATSPTTSTQPPSKRKVQFRAVNRLLGSFLSIPTTPSDIAEKSQQVSIHTRTSPKITKTTSGGIMMKLLIKCRSINIRTLLASMVKPYQIIINNAPLQNSRGQNKKKKKWLVQRDQNNIINDDDDDDDQRSSRVFEMMNMDAIRGVLESMSITSLGRRRDNKIKQSISSSSSSSPIKAGGNLTDNSIQSAIAHSRAISVFQSIPIIISCSNSKREDRIEVWLKHRNSTEKLLVIEDNFDPKRLSVEL</sequence>
<evidence type="ECO:0000313" key="2">
    <source>
        <dbReference type="EMBL" id="KAI9153379.1"/>
    </source>
</evidence>
<evidence type="ECO:0000256" key="1">
    <source>
        <dbReference type="SAM" id="MobiDB-lite"/>
    </source>
</evidence>
<evidence type="ECO:0000313" key="3">
    <source>
        <dbReference type="Proteomes" id="UP001064489"/>
    </source>
</evidence>
<protein>
    <submittedName>
        <fullName evidence="2">Uncharacterized protein</fullName>
    </submittedName>
</protein>
<comment type="caution">
    <text evidence="2">The sequence shown here is derived from an EMBL/GenBank/DDBJ whole genome shotgun (WGS) entry which is preliminary data.</text>
</comment>
<keyword evidence="3" id="KW-1185">Reference proteome</keyword>
<dbReference type="EMBL" id="JAJSOW010000108">
    <property type="protein sequence ID" value="KAI9153379.1"/>
    <property type="molecule type" value="Genomic_DNA"/>
</dbReference>
<proteinExistence type="predicted"/>
<accession>A0AAD5NFD6</accession>
<reference evidence="2" key="2">
    <citation type="submission" date="2023-02" db="EMBL/GenBank/DDBJ databases">
        <authorList>
            <person name="Swenson N.G."/>
            <person name="Wegrzyn J.L."/>
            <person name="Mcevoy S.L."/>
        </authorList>
    </citation>
    <scope>NUCLEOTIDE SEQUENCE</scope>
    <source>
        <strain evidence="2">91603</strain>
        <tissue evidence="2">Leaf</tissue>
    </source>
</reference>
<dbReference type="Proteomes" id="UP001064489">
    <property type="component" value="Chromosome 11"/>
</dbReference>
<reference evidence="2" key="1">
    <citation type="journal article" date="2022" name="Plant J.">
        <title>Strategies of tolerance reflected in two North American maple genomes.</title>
        <authorList>
            <person name="McEvoy S.L."/>
            <person name="Sezen U.U."/>
            <person name="Trouern-Trend A."/>
            <person name="McMahon S.M."/>
            <person name="Schaberg P.G."/>
            <person name="Yang J."/>
            <person name="Wegrzyn J.L."/>
            <person name="Swenson N.G."/>
        </authorList>
    </citation>
    <scope>NUCLEOTIDE SEQUENCE</scope>
    <source>
        <strain evidence="2">91603</strain>
    </source>
</reference>
<dbReference type="AlphaFoldDB" id="A0AAD5NFD6"/>